<protein>
    <submittedName>
        <fullName evidence="1">Uncharacterized protein</fullName>
    </submittedName>
</protein>
<comment type="caution">
    <text evidence="1">The sequence shown here is derived from an EMBL/GenBank/DDBJ whole genome shotgun (WGS) entry which is preliminary data.</text>
</comment>
<reference evidence="1 2" key="1">
    <citation type="submission" date="2019-02" db="EMBL/GenBank/DDBJ databases">
        <title>Genome sequencing of the rare red list fungi Dentipellis fragilis.</title>
        <authorList>
            <person name="Buettner E."/>
            <person name="Kellner H."/>
        </authorList>
    </citation>
    <scope>NUCLEOTIDE SEQUENCE [LARGE SCALE GENOMIC DNA]</scope>
    <source>
        <strain evidence="1 2">DSM 105465</strain>
    </source>
</reference>
<name>A0A4Y9XQ26_9AGAM</name>
<keyword evidence="2" id="KW-1185">Reference proteome</keyword>
<gene>
    <name evidence="1" type="ORF">EVG20_g10804</name>
</gene>
<evidence type="ECO:0000313" key="1">
    <source>
        <dbReference type="EMBL" id="TFY51862.1"/>
    </source>
</evidence>
<proteinExistence type="predicted"/>
<dbReference type="Proteomes" id="UP000298327">
    <property type="component" value="Unassembled WGS sequence"/>
</dbReference>
<evidence type="ECO:0000313" key="2">
    <source>
        <dbReference type="Proteomes" id="UP000298327"/>
    </source>
</evidence>
<dbReference type="AlphaFoldDB" id="A0A4Y9XQ26"/>
<dbReference type="EMBL" id="SEOQ01001421">
    <property type="protein sequence ID" value="TFY51862.1"/>
    <property type="molecule type" value="Genomic_DNA"/>
</dbReference>
<sequence>KRVERVASRRLTGKLPLADLQALSILADDTWDVQHWLDTFSDAKKVTQAQIGCECAPSFCEALSKADPPHSISEDSLVGPEEAGLLFPHLGHLTLMCTSIKNTLLEFLDCRHGLRCLTLKIVQCDIDIETVESLKDAIPDVQWDGKHGRFDGDDSEHGSD</sequence>
<dbReference type="OrthoDB" id="10416840at2759"/>
<organism evidence="1 2">
    <name type="scientific">Dentipellis fragilis</name>
    <dbReference type="NCBI Taxonomy" id="205917"/>
    <lineage>
        <taxon>Eukaryota</taxon>
        <taxon>Fungi</taxon>
        <taxon>Dikarya</taxon>
        <taxon>Basidiomycota</taxon>
        <taxon>Agaricomycotina</taxon>
        <taxon>Agaricomycetes</taxon>
        <taxon>Russulales</taxon>
        <taxon>Hericiaceae</taxon>
        <taxon>Dentipellis</taxon>
    </lineage>
</organism>
<accession>A0A4Y9XQ26</accession>
<feature type="non-terminal residue" evidence="1">
    <location>
        <position position="1"/>
    </location>
</feature>